<dbReference type="PROSITE" id="PS50943">
    <property type="entry name" value="HTH_CROC1"/>
    <property type="match status" value="1"/>
</dbReference>
<reference evidence="2 3" key="1">
    <citation type="submission" date="2015-11" db="EMBL/GenBank/DDBJ databases">
        <title>Draft WGS of Vibrio toranzoniae.</title>
        <authorList>
            <person name="Lasa A."/>
            <person name="Romalde J.L."/>
        </authorList>
    </citation>
    <scope>NUCLEOTIDE SEQUENCE [LARGE SCALE GENOMIC DNA]</scope>
    <source>
        <strain evidence="2 3">Vb 10.8</strain>
    </source>
</reference>
<protein>
    <submittedName>
        <fullName evidence="2">XRE family transcriptional regulator</fullName>
    </submittedName>
</protein>
<dbReference type="Proteomes" id="UP000057389">
    <property type="component" value="Unassembled WGS sequence"/>
</dbReference>
<feature type="domain" description="HTH cro/C1-type" evidence="1">
    <location>
        <begin position="12"/>
        <end position="67"/>
    </location>
</feature>
<dbReference type="Pfam" id="PF13443">
    <property type="entry name" value="HTH_26"/>
    <property type="match status" value="1"/>
</dbReference>
<dbReference type="Gene3D" id="1.10.260.40">
    <property type="entry name" value="lambda repressor-like DNA-binding domains"/>
    <property type="match status" value="1"/>
</dbReference>
<dbReference type="GO" id="GO:0003677">
    <property type="term" value="F:DNA binding"/>
    <property type="evidence" value="ECO:0007669"/>
    <property type="project" value="InterPro"/>
</dbReference>
<organism evidence="2 3">
    <name type="scientific">Vibrio toranzoniae</name>
    <dbReference type="NCBI Taxonomy" id="1194427"/>
    <lineage>
        <taxon>Bacteria</taxon>
        <taxon>Pseudomonadati</taxon>
        <taxon>Pseudomonadota</taxon>
        <taxon>Gammaproteobacteria</taxon>
        <taxon>Vibrionales</taxon>
        <taxon>Vibrionaceae</taxon>
        <taxon>Vibrio</taxon>
    </lineage>
</organism>
<evidence type="ECO:0000313" key="2">
    <source>
        <dbReference type="EMBL" id="KWU01226.1"/>
    </source>
</evidence>
<sequence length="73" mass="8347">MIKYKIKELVEIKSLREKRKVTLSEVAEAVGVQSSAMSKLANNKGYTTTTTTLNELCKFFDCKIEELIEYIPE</sequence>
<gene>
    <name evidence="2" type="ORF">APQ14_05870</name>
</gene>
<dbReference type="InterPro" id="IPR010982">
    <property type="entry name" value="Lambda_DNA-bd_dom_sf"/>
</dbReference>
<dbReference type="PANTHER" id="PTHR37301:SF1">
    <property type="entry name" value="DNA-BINDING PROTEIN"/>
    <property type="match status" value="1"/>
</dbReference>
<dbReference type="OrthoDB" id="9805309at2"/>
<evidence type="ECO:0000313" key="3">
    <source>
        <dbReference type="Proteomes" id="UP000057389"/>
    </source>
</evidence>
<evidence type="ECO:0000259" key="1">
    <source>
        <dbReference type="PROSITE" id="PS50943"/>
    </source>
</evidence>
<name>A0A109D993_9VIBR</name>
<dbReference type="EMBL" id="LMXU01000014">
    <property type="protein sequence ID" value="KWU01226.1"/>
    <property type="molecule type" value="Genomic_DNA"/>
</dbReference>
<dbReference type="SMART" id="SM00530">
    <property type="entry name" value="HTH_XRE"/>
    <property type="match status" value="1"/>
</dbReference>
<dbReference type="PANTHER" id="PTHR37301">
    <property type="entry name" value="DNA-BINDING PROTEIN-RELATED"/>
    <property type="match status" value="1"/>
</dbReference>
<keyword evidence="3" id="KW-1185">Reference proteome</keyword>
<proteinExistence type="predicted"/>
<comment type="caution">
    <text evidence="2">The sequence shown here is derived from an EMBL/GenBank/DDBJ whole genome shotgun (WGS) entry which is preliminary data.</text>
</comment>
<dbReference type="RefSeq" id="WP_060467795.1">
    <property type="nucleotide sequence ID" value="NZ_AP025514.1"/>
</dbReference>
<dbReference type="SUPFAM" id="SSF47413">
    <property type="entry name" value="lambda repressor-like DNA-binding domains"/>
    <property type="match status" value="1"/>
</dbReference>
<dbReference type="GeneID" id="300178524"/>
<dbReference type="AlphaFoldDB" id="A0A109D993"/>
<dbReference type="InterPro" id="IPR001387">
    <property type="entry name" value="Cro/C1-type_HTH"/>
</dbReference>
<dbReference type="CDD" id="cd00093">
    <property type="entry name" value="HTH_XRE"/>
    <property type="match status" value="1"/>
</dbReference>
<accession>A0A109D993</accession>